<feature type="compositionally biased region" description="Pro residues" evidence="2">
    <location>
        <begin position="76"/>
        <end position="86"/>
    </location>
</feature>
<accession>A0ABQ8U3Y2</accession>
<feature type="compositionally biased region" description="Low complexity" evidence="2">
    <location>
        <begin position="87"/>
        <end position="102"/>
    </location>
</feature>
<keyword evidence="1" id="KW-0175">Coiled coil</keyword>
<gene>
    <name evidence="3" type="ORF">PAPYR_11347</name>
</gene>
<feature type="compositionally biased region" description="Basic and acidic residues" evidence="2">
    <location>
        <begin position="216"/>
        <end position="228"/>
    </location>
</feature>
<evidence type="ECO:0000313" key="4">
    <source>
        <dbReference type="Proteomes" id="UP001141327"/>
    </source>
</evidence>
<dbReference type="EMBL" id="JAPMOS010000191">
    <property type="protein sequence ID" value="KAJ4454034.1"/>
    <property type="molecule type" value="Genomic_DNA"/>
</dbReference>
<feature type="region of interest" description="Disordered" evidence="2">
    <location>
        <begin position="70"/>
        <end position="241"/>
    </location>
</feature>
<feature type="coiled-coil region" evidence="1">
    <location>
        <begin position="248"/>
        <end position="282"/>
    </location>
</feature>
<feature type="compositionally biased region" description="Polar residues" evidence="2">
    <location>
        <begin position="177"/>
        <end position="189"/>
    </location>
</feature>
<name>A0ABQ8U3Y2_9EUKA</name>
<sequence>MTSNQQAEELAAMLIAQLTGQVQFQQVQTQQPAMMQQPIPQAPAALSPDPGNFSEAQALISAIRGRLSTGGDLSPLPSPRGVPPPAAVAVPAAQPAPQATATPDKEKKEGGYKTARMALLRQHQQQRRQKQVEERPKSPTSPRRATPPAAPTAAAPAPVQATVAAPTKPTLPPAAPVNSTPPASTTRELQAQPRDLSPDPMLADLKAKARGTAGRRTAESRPPEKERAQASQERYALAAERDEMTSSLEEARIAAGVAEAARDAANEQMGQLQAAMAEAAARGQADLAAARLETEKALAAIAQVRICPHPIHA</sequence>
<evidence type="ECO:0000256" key="1">
    <source>
        <dbReference type="SAM" id="Coils"/>
    </source>
</evidence>
<reference evidence="3" key="1">
    <citation type="journal article" date="2022" name="bioRxiv">
        <title>Genomics of Preaxostyla Flagellates Illuminates Evolutionary Transitions and the Path Towards Mitochondrial Loss.</title>
        <authorList>
            <person name="Novak L.V.F."/>
            <person name="Treitli S.C."/>
            <person name="Pyrih J."/>
            <person name="Halakuc P."/>
            <person name="Pipaliya S.V."/>
            <person name="Vacek V."/>
            <person name="Brzon O."/>
            <person name="Soukal P."/>
            <person name="Eme L."/>
            <person name="Dacks J.B."/>
            <person name="Karnkowska A."/>
            <person name="Elias M."/>
            <person name="Hampl V."/>
        </authorList>
    </citation>
    <scope>NUCLEOTIDE SEQUENCE</scope>
    <source>
        <strain evidence="3">RCP-MX</strain>
    </source>
</reference>
<feature type="compositionally biased region" description="Low complexity" evidence="2">
    <location>
        <begin position="138"/>
        <end position="168"/>
    </location>
</feature>
<dbReference type="Proteomes" id="UP001141327">
    <property type="component" value="Unassembled WGS sequence"/>
</dbReference>
<keyword evidence="4" id="KW-1185">Reference proteome</keyword>
<organism evidence="3 4">
    <name type="scientific">Paratrimastix pyriformis</name>
    <dbReference type="NCBI Taxonomy" id="342808"/>
    <lineage>
        <taxon>Eukaryota</taxon>
        <taxon>Metamonada</taxon>
        <taxon>Preaxostyla</taxon>
        <taxon>Paratrimastigidae</taxon>
        <taxon>Paratrimastix</taxon>
    </lineage>
</organism>
<evidence type="ECO:0000313" key="3">
    <source>
        <dbReference type="EMBL" id="KAJ4454034.1"/>
    </source>
</evidence>
<evidence type="ECO:0000256" key="2">
    <source>
        <dbReference type="SAM" id="MobiDB-lite"/>
    </source>
</evidence>
<proteinExistence type="predicted"/>
<protein>
    <submittedName>
        <fullName evidence="3">Uncharacterized protein</fullName>
    </submittedName>
</protein>
<comment type="caution">
    <text evidence="3">The sequence shown here is derived from an EMBL/GenBank/DDBJ whole genome shotgun (WGS) entry which is preliminary data.</text>
</comment>